<comment type="subcellular location">
    <subcellularLocation>
        <location evidence="1 8">Cell membrane</location>
        <topology evidence="1 8">Multi-pass membrane protein</topology>
    </subcellularLocation>
</comment>
<keyword evidence="7 8" id="KW-0472">Membrane</keyword>
<dbReference type="RefSeq" id="WP_070073863.1">
    <property type="nucleotide sequence ID" value="NZ_CP017448.1"/>
</dbReference>
<dbReference type="KEGG" id="aaeo:BJI67_00955"/>
<keyword evidence="10" id="KW-1185">Reference proteome</keyword>
<accession>A0A1D8KBM3</accession>
<gene>
    <name evidence="9" type="ORF">BJI67_00955</name>
</gene>
<dbReference type="InterPro" id="IPR052017">
    <property type="entry name" value="TSUP"/>
</dbReference>
<evidence type="ECO:0000313" key="9">
    <source>
        <dbReference type="EMBL" id="AOV18336.1"/>
    </source>
</evidence>
<proteinExistence type="inferred from homology"/>
<keyword evidence="4 8" id="KW-1003">Cell membrane</keyword>
<evidence type="ECO:0000256" key="2">
    <source>
        <dbReference type="ARBA" id="ARBA00009142"/>
    </source>
</evidence>
<reference evidence="9 10" key="1">
    <citation type="submission" date="2016-09" db="EMBL/GenBank/DDBJ databases">
        <title>Acidihalobacter prosperus V6 (DSM14174).</title>
        <authorList>
            <person name="Khaleque H.N."/>
            <person name="Ramsay J.P."/>
            <person name="Murphy R.J.T."/>
            <person name="Kaksonen A.H."/>
            <person name="Boxall N.J."/>
            <person name="Watkin E.L.J."/>
        </authorList>
    </citation>
    <scope>NUCLEOTIDE SEQUENCE [LARGE SCALE GENOMIC DNA]</scope>
    <source>
        <strain evidence="9 10">V6</strain>
    </source>
</reference>
<feature type="transmembrane region" description="Helical" evidence="8">
    <location>
        <begin position="233"/>
        <end position="251"/>
    </location>
</feature>
<keyword evidence="6 8" id="KW-1133">Transmembrane helix</keyword>
<organism evidence="9 10">
    <name type="scientific">Acidihalobacter aeolianus</name>
    <dbReference type="NCBI Taxonomy" id="2792603"/>
    <lineage>
        <taxon>Bacteria</taxon>
        <taxon>Pseudomonadati</taxon>
        <taxon>Pseudomonadota</taxon>
        <taxon>Gammaproteobacteria</taxon>
        <taxon>Chromatiales</taxon>
        <taxon>Ectothiorhodospiraceae</taxon>
        <taxon>Acidihalobacter</taxon>
    </lineage>
</organism>
<keyword evidence="3" id="KW-0813">Transport</keyword>
<feature type="transmembrane region" description="Helical" evidence="8">
    <location>
        <begin position="193"/>
        <end position="221"/>
    </location>
</feature>
<feature type="transmembrane region" description="Helical" evidence="8">
    <location>
        <begin position="83"/>
        <end position="101"/>
    </location>
</feature>
<feature type="transmembrane region" description="Helical" evidence="8">
    <location>
        <begin position="36"/>
        <end position="62"/>
    </location>
</feature>
<dbReference type="AlphaFoldDB" id="A0A1D8KBM3"/>
<dbReference type="Proteomes" id="UP000095342">
    <property type="component" value="Chromosome"/>
</dbReference>
<evidence type="ECO:0000313" key="10">
    <source>
        <dbReference type="Proteomes" id="UP000095342"/>
    </source>
</evidence>
<dbReference type="GO" id="GO:0005886">
    <property type="term" value="C:plasma membrane"/>
    <property type="evidence" value="ECO:0007669"/>
    <property type="project" value="UniProtKB-SubCell"/>
</dbReference>
<dbReference type="EMBL" id="CP017448">
    <property type="protein sequence ID" value="AOV18336.1"/>
    <property type="molecule type" value="Genomic_DNA"/>
</dbReference>
<sequence length="255" mass="27727">MHSHLDAAVLTGHPVVWLFAGAIVFVSAYVRATIGFGSGLIMVGLLTFLFPIKLVVPVVLLLDILGSVLLSGYDFKQVRWRELSWLFPGSVLGLTIGAWVLRSTPAQHLTLFLGVFLLAYVLYAVWVKPERLPRVGRGWGLPLGTFGGVIGSLYGGGGPPLVAYFQMRKLDKRAFRASFQAIALFDNAVRMGLYIYLGLLTLQLGAAFALLAPAMALGLWFGNRLHLRISEQAFLRGTLILLAVISAKYLLSAAV</sequence>
<evidence type="ECO:0000256" key="7">
    <source>
        <dbReference type="ARBA" id="ARBA00023136"/>
    </source>
</evidence>
<evidence type="ECO:0000256" key="3">
    <source>
        <dbReference type="ARBA" id="ARBA00022448"/>
    </source>
</evidence>
<dbReference type="PANTHER" id="PTHR30269">
    <property type="entry name" value="TRANSMEMBRANE PROTEIN YFCA"/>
    <property type="match status" value="1"/>
</dbReference>
<feature type="transmembrane region" description="Helical" evidence="8">
    <location>
        <begin position="107"/>
        <end position="127"/>
    </location>
</feature>
<evidence type="ECO:0000256" key="8">
    <source>
        <dbReference type="RuleBase" id="RU363041"/>
    </source>
</evidence>
<keyword evidence="5 8" id="KW-0812">Transmembrane</keyword>
<evidence type="ECO:0000256" key="6">
    <source>
        <dbReference type="ARBA" id="ARBA00022989"/>
    </source>
</evidence>
<dbReference type="PANTHER" id="PTHR30269:SF37">
    <property type="entry name" value="MEMBRANE TRANSPORTER PROTEIN"/>
    <property type="match status" value="1"/>
</dbReference>
<feature type="transmembrane region" description="Helical" evidence="8">
    <location>
        <begin position="7"/>
        <end position="30"/>
    </location>
</feature>
<comment type="similarity">
    <text evidence="2 8">Belongs to the 4-toluene sulfonate uptake permease (TSUP) (TC 2.A.102) family.</text>
</comment>
<evidence type="ECO:0000256" key="5">
    <source>
        <dbReference type="ARBA" id="ARBA00022692"/>
    </source>
</evidence>
<name>A0A1D8KBM3_9GAMM</name>
<dbReference type="Pfam" id="PF01925">
    <property type="entry name" value="TauE"/>
    <property type="match status" value="1"/>
</dbReference>
<evidence type="ECO:0000256" key="4">
    <source>
        <dbReference type="ARBA" id="ARBA00022475"/>
    </source>
</evidence>
<feature type="transmembrane region" description="Helical" evidence="8">
    <location>
        <begin position="139"/>
        <end position="157"/>
    </location>
</feature>
<dbReference type="InterPro" id="IPR002781">
    <property type="entry name" value="TM_pro_TauE-like"/>
</dbReference>
<protein>
    <recommendedName>
        <fullName evidence="8">Probable membrane transporter protein</fullName>
    </recommendedName>
</protein>
<evidence type="ECO:0000256" key="1">
    <source>
        <dbReference type="ARBA" id="ARBA00004651"/>
    </source>
</evidence>